<dbReference type="GO" id="GO:0046872">
    <property type="term" value="F:metal ion binding"/>
    <property type="evidence" value="ECO:0007669"/>
    <property type="project" value="UniProtKB-KW"/>
</dbReference>
<protein>
    <submittedName>
        <fullName evidence="10">FAD-dependent oxidoreductase</fullName>
    </submittedName>
</protein>
<evidence type="ECO:0000256" key="8">
    <source>
        <dbReference type="ARBA" id="ARBA00023014"/>
    </source>
</evidence>
<dbReference type="PANTHER" id="PTHR47354:SF8">
    <property type="entry name" value="1,2-PHENYLACETYL-COA EPOXIDASE, SUBUNIT E"/>
    <property type="match status" value="1"/>
</dbReference>
<dbReference type="Gene3D" id="2.40.30.10">
    <property type="entry name" value="Translation factors"/>
    <property type="match status" value="1"/>
</dbReference>
<dbReference type="PANTHER" id="PTHR47354">
    <property type="entry name" value="NADH OXIDOREDUCTASE HCR"/>
    <property type="match status" value="1"/>
</dbReference>
<evidence type="ECO:0000256" key="5">
    <source>
        <dbReference type="ARBA" id="ARBA00022827"/>
    </source>
</evidence>
<keyword evidence="8" id="KW-0411">Iron-sulfur</keyword>
<proteinExistence type="predicted"/>
<dbReference type="Proteomes" id="UP000324517">
    <property type="component" value="Unassembled WGS sequence"/>
</dbReference>
<dbReference type="InterPro" id="IPR017927">
    <property type="entry name" value="FAD-bd_FR_type"/>
</dbReference>
<dbReference type="InterPro" id="IPR050415">
    <property type="entry name" value="MRET"/>
</dbReference>
<dbReference type="SUPFAM" id="SSF52343">
    <property type="entry name" value="Ferredoxin reductase-like, C-terminal NADP-linked domain"/>
    <property type="match status" value="1"/>
</dbReference>
<dbReference type="AlphaFoldDB" id="A0A5D4T1S5"/>
<comment type="cofactor">
    <cofactor evidence="1">
        <name>FAD</name>
        <dbReference type="ChEBI" id="CHEBI:57692"/>
    </cofactor>
</comment>
<keyword evidence="3" id="KW-0001">2Fe-2S</keyword>
<comment type="caution">
    <text evidence="10">The sequence shown here is derived from an EMBL/GenBank/DDBJ whole genome shotgun (WGS) entry which is preliminary data.</text>
</comment>
<keyword evidence="4" id="KW-0479">Metal-binding</keyword>
<evidence type="ECO:0000256" key="6">
    <source>
        <dbReference type="ARBA" id="ARBA00023002"/>
    </source>
</evidence>
<dbReference type="Pfam" id="PF00175">
    <property type="entry name" value="NAD_binding_1"/>
    <property type="match status" value="1"/>
</dbReference>
<keyword evidence="6" id="KW-0560">Oxidoreductase</keyword>
<evidence type="ECO:0000256" key="3">
    <source>
        <dbReference type="ARBA" id="ARBA00022714"/>
    </source>
</evidence>
<accession>A0A5D4T1S5</accession>
<dbReference type="Gene3D" id="3.40.50.80">
    <property type="entry name" value="Nucleotide-binding domain of ferredoxin-NADP reductase (FNR) module"/>
    <property type="match status" value="1"/>
</dbReference>
<name>A0A5D4T1S5_9BACI</name>
<dbReference type="RefSeq" id="WP_148980191.1">
    <property type="nucleotide sequence ID" value="NZ_JBNIKO010000011.1"/>
</dbReference>
<evidence type="ECO:0000256" key="1">
    <source>
        <dbReference type="ARBA" id="ARBA00001974"/>
    </source>
</evidence>
<dbReference type="GO" id="GO:0016491">
    <property type="term" value="F:oxidoreductase activity"/>
    <property type="evidence" value="ECO:0007669"/>
    <property type="project" value="UniProtKB-KW"/>
</dbReference>
<dbReference type="GO" id="GO:0051537">
    <property type="term" value="F:2 iron, 2 sulfur cluster binding"/>
    <property type="evidence" value="ECO:0007669"/>
    <property type="project" value="UniProtKB-KW"/>
</dbReference>
<dbReference type="InterPro" id="IPR039261">
    <property type="entry name" value="FNR_nucleotide-bd"/>
</dbReference>
<evidence type="ECO:0000256" key="7">
    <source>
        <dbReference type="ARBA" id="ARBA00023004"/>
    </source>
</evidence>
<feature type="domain" description="FAD-binding FR-type" evidence="9">
    <location>
        <begin position="9"/>
        <end position="112"/>
    </location>
</feature>
<dbReference type="InterPro" id="IPR017938">
    <property type="entry name" value="Riboflavin_synthase-like_b-brl"/>
</dbReference>
<dbReference type="InterPro" id="IPR001433">
    <property type="entry name" value="OxRdtase_FAD/NAD-bd"/>
</dbReference>
<evidence type="ECO:0000313" key="10">
    <source>
        <dbReference type="EMBL" id="TYS69335.1"/>
    </source>
</evidence>
<gene>
    <name evidence="10" type="ORF">FZC75_17430</name>
</gene>
<dbReference type="GO" id="GO:0050660">
    <property type="term" value="F:flavin adenine dinucleotide binding"/>
    <property type="evidence" value="ECO:0007669"/>
    <property type="project" value="TreeGrafter"/>
</dbReference>
<dbReference type="SUPFAM" id="SSF63380">
    <property type="entry name" value="Riboflavin synthase domain-like"/>
    <property type="match status" value="1"/>
</dbReference>
<keyword evidence="7" id="KW-0408">Iron</keyword>
<dbReference type="PROSITE" id="PS51384">
    <property type="entry name" value="FAD_FR"/>
    <property type="match status" value="1"/>
</dbReference>
<dbReference type="CDD" id="cd00322">
    <property type="entry name" value="FNR_like"/>
    <property type="match status" value="1"/>
</dbReference>
<organism evidence="10 11">
    <name type="scientific">Sutcliffiella horikoshii</name>
    <dbReference type="NCBI Taxonomy" id="79883"/>
    <lineage>
        <taxon>Bacteria</taxon>
        <taxon>Bacillati</taxon>
        <taxon>Bacillota</taxon>
        <taxon>Bacilli</taxon>
        <taxon>Bacillales</taxon>
        <taxon>Bacillaceae</taxon>
        <taxon>Sutcliffiella</taxon>
    </lineage>
</organism>
<sequence>MSFLKDALSIFKKSELVFIEKIKESEDVYSFLFKKDDDLTWKPGQHGLFTITHKKIKNNTKPMTVASIPSENVVKITTKIGDTPSDFKSALLELEAGMKVSMSGPVGSFYLKDESPTLFIATGIGITPFRALIKQIEEKQTTSNQFKLLYFASQNEHIYKEDFKNFDVDYITTNEQLLQEIDEYTEKHKDTGQYFIAGAKAEVHMLTEHLKSKHISKRAINKNVFMGY</sequence>
<evidence type="ECO:0000259" key="9">
    <source>
        <dbReference type="PROSITE" id="PS51384"/>
    </source>
</evidence>
<keyword evidence="5" id="KW-0274">FAD</keyword>
<evidence type="ECO:0000256" key="2">
    <source>
        <dbReference type="ARBA" id="ARBA00022630"/>
    </source>
</evidence>
<reference evidence="10 11" key="1">
    <citation type="submission" date="2019-08" db="EMBL/GenBank/DDBJ databases">
        <title>Bacillus genomes from the desert of Cuatro Cienegas, Coahuila.</title>
        <authorList>
            <person name="Olmedo-Alvarez G."/>
        </authorList>
    </citation>
    <scope>NUCLEOTIDE SEQUENCE [LARGE SCALE GENOMIC DNA]</scope>
    <source>
        <strain evidence="10 11">CH98b_3T</strain>
    </source>
</reference>
<dbReference type="EMBL" id="VTET01000009">
    <property type="protein sequence ID" value="TYS69335.1"/>
    <property type="molecule type" value="Genomic_DNA"/>
</dbReference>
<evidence type="ECO:0000256" key="4">
    <source>
        <dbReference type="ARBA" id="ARBA00022723"/>
    </source>
</evidence>
<evidence type="ECO:0000313" key="11">
    <source>
        <dbReference type="Proteomes" id="UP000324517"/>
    </source>
</evidence>
<dbReference type="OrthoDB" id="573132at2"/>
<keyword evidence="2" id="KW-0285">Flavoprotein</keyword>